<dbReference type="CDD" id="cd08198">
    <property type="entry name" value="DHQS-like"/>
    <property type="match status" value="1"/>
</dbReference>
<evidence type="ECO:0000256" key="3">
    <source>
        <dbReference type="ARBA" id="ARBA00023027"/>
    </source>
</evidence>
<evidence type="ECO:0000313" key="9">
    <source>
        <dbReference type="Proteomes" id="UP001227126"/>
    </source>
</evidence>
<dbReference type="PANTHER" id="PTHR43622">
    <property type="entry name" value="3-DEHYDROQUINATE SYNTHASE"/>
    <property type="match status" value="1"/>
</dbReference>
<sequence>MNSESAMGLTHRQDATVYWQEFSVPYVYPVAFVRGLFAPENPLFADVLARKEPAKRHRCFFVLDEGTVRAMPGLVPSLLAYAQSHSDRIDLIADPMILPGGEIVKNELAHVERMQDAIHAHAIDRHSYVIAIGGGAILDAVGLAAATAHRGVRHIRVPTTVLSQNDSGVGVKNAVNFKGIKNYVGTFAPPWAVLNDFEFLEHLPRRERIAGIAEAVKVALIRDRDFYLWLEENADALATFRPDAEEHMIRRSAELHMRQIAHGGDPFELGSARPLDFGHWSAHKLEAMTHHHVRHGEAVAIGIALDARYSVLAGLLTEGEEERIVVLLENLGLRIWHPALENAAPGGELALLKGLAEFQEHLGGELTITLLKDLGVGHEVHQMDLDRVRQALAWLKAREKA</sequence>
<name>A0ABT7FH70_9RHOB</name>
<gene>
    <name evidence="8" type="ORF">QO034_15405</name>
</gene>
<feature type="domain" description="3-dehydroquinate synthase C-terminal" evidence="7">
    <location>
        <begin position="211"/>
        <end position="340"/>
    </location>
</feature>
<keyword evidence="3" id="KW-0520">NAD</keyword>
<evidence type="ECO:0000256" key="4">
    <source>
        <dbReference type="ARBA" id="ARBA00023141"/>
    </source>
</evidence>
<dbReference type="SUPFAM" id="SSF56796">
    <property type="entry name" value="Dehydroquinate synthase-like"/>
    <property type="match status" value="1"/>
</dbReference>
<dbReference type="InterPro" id="IPR050071">
    <property type="entry name" value="Dehydroquinate_synthase"/>
</dbReference>
<organism evidence="8 9">
    <name type="scientific">Sedimentitalea xiamensis</name>
    <dbReference type="NCBI Taxonomy" id="3050037"/>
    <lineage>
        <taxon>Bacteria</taxon>
        <taxon>Pseudomonadati</taxon>
        <taxon>Pseudomonadota</taxon>
        <taxon>Alphaproteobacteria</taxon>
        <taxon>Rhodobacterales</taxon>
        <taxon>Paracoccaceae</taxon>
        <taxon>Sedimentitalea</taxon>
    </lineage>
</organism>
<dbReference type="GO" id="GO:0003856">
    <property type="term" value="F:3-dehydroquinate synthase activity"/>
    <property type="evidence" value="ECO:0007669"/>
    <property type="project" value="UniProtKB-EC"/>
</dbReference>
<dbReference type="Pfam" id="PF01761">
    <property type="entry name" value="DHQ_synthase"/>
    <property type="match status" value="1"/>
</dbReference>
<evidence type="ECO:0000259" key="7">
    <source>
        <dbReference type="Pfam" id="PF24621"/>
    </source>
</evidence>
<keyword evidence="4" id="KW-0057">Aromatic amino acid biosynthesis</keyword>
<reference evidence="8 9" key="1">
    <citation type="submission" date="2023-05" db="EMBL/GenBank/DDBJ databases">
        <title>Sedimentitalea sp. nov. JM2-8.</title>
        <authorList>
            <person name="Huang J."/>
        </authorList>
    </citation>
    <scope>NUCLEOTIDE SEQUENCE [LARGE SCALE GENOMIC DNA]</scope>
    <source>
        <strain evidence="8 9">JM2-8</strain>
    </source>
</reference>
<feature type="domain" description="3-dehydroquinate synthase N-terminal" evidence="6">
    <location>
        <begin position="96"/>
        <end position="207"/>
    </location>
</feature>
<comment type="caution">
    <text evidence="8">The sequence shown here is derived from an EMBL/GenBank/DDBJ whole genome shotgun (WGS) entry which is preliminary data.</text>
</comment>
<protein>
    <submittedName>
        <fullName evidence="8">3-dehydroquinate synthase</fullName>
        <ecNumber evidence="8">4.2.3.4</ecNumber>
    </submittedName>
</protein>
<proteinExistence type="predicted"/>
<dbReference type="Proteomes" id="UP001227126">
    <property type="component" value="Unassembled WGS sequence"/>
</dbReference>
<dbReference type="Pfam" id="PF24621">
    <property type="entry name" value="DHQS_C"/>
    <property type="match status" value="1"/>
</dbReference>
<dbReference type="PANTHER" id="PTHR43622:SF7">
    <property type="entry name" value="3-DEHYDROQUINATE SYNTHASE, CHLOROPLASTIC"/>
    <property type="match status" value="1"/>
</dbReference>
<comment type="cofactor">
    <cofactor evidence="1">
        <name>NAD(+)</name>
        <dbReference type="ChEBI" id="CHEBI:57540"/>
    </cofactor>
</comment>
<evidence type="ECO:0000256" key="1">
    <source>
        <dbReference type="ARBA" id="ARBA00001911"/>
    </source>
</evidence>
<keyword evidence="5 8" id="KW-0456">Lyase</keyword>
<keyword evidence="9" id="KW-1185">Reference proteome</keyword>
<dbReference type="NCBIfam" id="NF004852">
    <property type="entry name" value="PRK06203.1"/>
    <property type="match status" value="1"/>
</dbReference>
<accession>A0ABT7FH70</accession>
<dbReference type="InterPro" id="IPR030960">
    <property type="entry name" value="DHQS/DOIS_N"/>
</dbReference>
<dbReference type="InterPro" id="IPR056179">
    <property type="entry name" value="DHQS_C"/>
</dbReference>
<keyword evidence="2" id="KW-0028">Amino-acid biosynthesis</keyword>
<dbReference type="RefSeq" id="WP_284486415.1">
    <property type="nucleotide sequence ID" value="NZ_JASNJE010000020.1"/>
</dbReference>
<evidence type="ECO:0000313" key="8">
    <source>
        <dbReference type="EMBL" id="MDK3074485.1"/>
    </source>
</evidence>
<evidence type="ECO:0000256" key="2">
    <source>
        <dbReference type="ARBA" id="ARBA00022605"/>
    </source>
</evidence>
<dbReference type="Gene3D" id="3.40.50.1970">
    <property type="match status" value="1"/>
</dbReference>
<dbReference type="EC" id="4.2.3.4" evidence="8"/>
<evidence type="ECO:0000256" key="5">
    <source>
        <dbReference type="ARBA" id="ARBA00023239"/>
    </source>
</evidence>
<evidence type="ECO:0000259" key="6">
    <source>
        <dbReference type="Pfam" id="PF01761"/>
    </source>
</evidence>
<dbReference type="EMBL" id="JASNJE010000020">
    <property type="protein sequence ID" value="MDK3074485.1"/>
    <property type="molecule type" value="Genomic_DNA"/>
</dbReference>
<dbReference type="Gene3D" id="1.20.1090.10">
    <property type="entry name" value="Dehydroquinate synthase-like - alpha domain"/>
    <property type="match status" value="1"/>
</dbReference>